<evidence type="ECO:0000313" key="2">
    <source>
        <dbReference type="EMBL" id="MCP2163690.1"/>
    </source>
</evidence>
<keyword evidence="1" id="KW-0812">Transmembrane</keyword>
<dbReference type="NCBIfam" id="NF037944">
    <property type="entry name" value="holin_2"/>
    <property type="match status" value="1"/>
</dbReference>
<reference evidence="2" key="1">
    <citation type="submission" date="2022-06" db="EMBL/GenBank/DDBJ databases">
        <title>Genomic Encyclopedia of Archaeal and Bacterial Type Strains, Phase II (KMG-II): from individual species to whole genera.</title>
        <authorList>
            <person name="Goeker M."/>
        </authorList>
    </citation>
    <scope>NUCLEOTIDE SEQUENCE</scope>
    <source>
        <strain evidence="2">DSM 43935</strain>
    </source>
</reference>
<evidence type="ECO:0000256" key="1">
    <source>
        <dbReference type="SAM" id="Phobius"/>
    </source>
</evidence>
<protein>
    <submittedName>
        <fullName evidence="2">Uncharacterized protein</fullName>
    </submittedName>
</protein>
<keyword evidence="1" id="KW-1133">Transmembrane helix</keyword>
<dbReference type="AlphaFoldDB" id="A0AAE3G8U2"/>
<dbReference type="Proteomes" id="UP001206128">
    <property type="component" value="Unassembled WGS sequence"/>
</dbReference>
<evidence type="ECO:0000313" key="3">
    <source>
        <dbReference type="Proteomes" id="UP001206128"/>
    </source>
</evidence>
<accession>A0AAE3G8U2</accession>
<comment type="caution">
    <text evidence="2">The sequence shown here is derived from an EMBL/GenBank/DDBJ whole genome shotgun (WGS) entry which is preliminary data.</text>
</comment>
<keyword evidence="3" id="KW-1185">Reference proteome</keyword>
<dbReference type="EMBL" id="JAMTCK010000001">
    <property type="protein sequence ID" value="MCP2163690.1"/>
    <property type="molecule type" value="Genomic_DNA"/>
</dbReference>
<proteinExistence type="predicted"/>
<gene>
    <name evidence="2" type="ORF">LX83_000530</name>
</gene>
<feature type="transmembrane region" description="Helical" evidence="1">
    <location>
        <begin position="6"/>
        <end position="32"/>
    </location>
</feature>
<organism evidence="2 3">
    <name type="scientific">Goodfellowiella coeruleoviolacea</name>
    <dbReference type="NCBI Taxonomy" id="334858"/>
    <lineage>
        <taxon>Bacteria</taxon>
        <taxon>Bacillati</taxon>
        <taxon>Actinomycetota</taxon>
        <taxon>Actinomycetes</taxon>
        <taxon>Pseudonocardiales</taxon>
        <taxon>Pseudonocardiaceae</taxon>
        <taxon>Goodfellowiella</taxon>
    </lineage>
</organism>
<name>A0AAE3G8U2_9PSEU</name>
<keyword evidence="1" id="KW-0472">Membrane</keyword>
<sequence length="77" mass="8293">MCAVPYLSTVLIVAVGLALGLAVLAAVGIRVFRSLRRFASTSRLVNDQVGDDVGLLKARSAALRVAVDQRRRTARDR</sequence>